<protein>
    <submittedName>
        <fullName evidence="1">Uncharacterized protein</fullName>
    </submittedName>
</protein>
<dbReference type="AlphaFoldDB" id="A0A9D7SXL5"/>
<accession>A0A9D7SXL5</accession>
<name>A0A9D7SXL5_9BACT</name>
<proteinExistence type="predicted"/>
<evidence type="ECO:0000313" key="1">
    <source>
        <dbReference type="EMBL" id="MBK9984029.1"/>
    </source>
</evidence>
<organism evidence="1 2">
    <name type="scientific">Candidatus Opimibacter skivensis</name>
    <dbReference type="NCBI Taxonomy" id="2982028"/>
    <lineage>
        <taxon>Bacteria</taxon>
        <taxon>Pseudomonadati</taxon>
        <taxon>Bacteroidota</taxon>
        <taxon>Saprospiria</taxon>
        <taxon>Saprospirales</taxon>
        <taxon>Saprospiraceae</taxon>
        <taxon>Candidatus Opimibacter</taxon>
    </lineage>
</organism>
<comment type="caution">
    <text evidence="1">The sequence shown here is derived from an EMBL/GenBank/DDBJ whole genome shotgun (WGS) entry which is preliminary data.</text>
</comment>
<reference evidence="1 2" key="1">
    <citation type="submission" date="2020-10" db="EMBL/GenBank/DDBJ databases">
        <title>Connecting structure to function with the recovery of over 1000 high-quality activated sludge metagenome-assembled genomes encoding full-length rRNA genes using long-read sequencing.</title>
        <authorList>
            <person name="Singleton C.M."/>
            <person name="Petriglieri F."/>
            <person name="Kristensen J.M."/>
            <person name="Kirkegaard R.H."/>
            <person name="Michaelsen T.Y."/>
            <person name="Andersen M.H."/>
            <person name="Karst S.M."/>
            <person name="Dueholm M.S."/>
            <person name="Nielsen P.H."/>
            <person name="Albertsen M."/>
        </authorList>
    </citation>
    <scope>NUCLEOTIDE SEQUENCE [LARGE SCALE GENOMIC DNA]</scope>
    <source>
        <strain evidence="1">Ribe_18-Q3-R11-54_MAXAC.273</strain>
    </source>
</reference>
<dbReference type="EMBL" id="JADKGY010000029">
    <property type="protein sequence ID" value="MBK9984029.1"/>
    <property type="molecule type" value="Genomic_DNA"/>
</dbReference>
<dbReference type="Proteomes" id="UP000808337">
    <property type="component" value="Unassembled WGS sequence"/>
</dbReference>
<sequence>MNNQKLLETVSDISYIAGENKYFSGNSRADVSTFIFWAKEFQKENSKTNWHEVDYISSIEGFTENKINEFLY</sequence>
<gene>
    <name evidence="1" type="ORF">IPP15_16950</name>
</gene>
<evidence type="ECO:0000313" key="2">
    <source>
        <dbReference type="Proteomes" id="UP000808337"/>
    </source>
</evidence>